<comment type="caution">
    <text evidence="9">The sequence shown here is derived from an EMBL/GenBank/DDBJ whole genome shotgun (WGS) entry which is preliminary data.</text>
</comment>
<evidence type="ECO:0000313" key="9">
    <source>
        <dbReference type="EMBL" id="NML32294.1"/>
    </source>
</evidence>
<feature type="transmembrane region" description="Helical" evidence="7">
    <location>
        <begin position="294"/>
        <end position="312"/>
    </location>
</feature>
<dbReference type="FunFam" id="1.20.1250.20:FF:000018">
    <property type="entry name" value="MFS transporter permease"/>
    <property type="match status" value="1"/>
</dbReference>
<sequence length="442" mass="47530">MPFLFVVFMLSYLDRVNIGYAKLQFSSELHLSDTVFGLGAGIFFVGYFLFEVPSNLLLKRFGARLTISRIMILWGIASTAMMFVRTETQFYVLRFLLGVAEAGMVPGVILYLTFWFPANRRARMVAIFLAAIPASGMLGAPLSGFLMHTMHEVHGLRGWQWMFLIEGLPSIALGIVAYFYLDDSPADARWLSAGEKRAIEQRLAHEAAVDSHAGGFANLWHALLSARFWALTFIYFCSVVGVTSLAFWLPQIIRDLGVLNFVSIGQLTAIPYVAAAVGMLLVGWSSDRSGERRWHFALSCVAGAVGLVASGMTTLTPALAIAGLALAAAGIYSTLAIFWSMSASFLQGMAAVAGIAAINSISNLGGYVGPAMLGMVRDATGKTEAGLYLIAAGLAVSGLITLTLPRPHVSPTDANVDADTEAGAPFADGMQPIPERVTTKRH</sequence>
<accession>A0A7X9X6A3</accession>
<name>A0A7X9X6A3_9BURK</name>
<dbReference type="GO" id="GO:0016020">
    <property type="term" value="C:membrane"/>
    <property type="evidence" value="ECO:0007669"/>
    <property type="project" value="UniProtKB-SubCell"/>
</dbReference>
<feature type="transmembrane region" description="Helical" evidence="7">
    <location>
        <begin position="159"/>
        <end position="181"/>
    </location>
</feature>
<feature type="transmembrane region" description="Helical" evidence="7">
    <location>
        <begin position="90"/>
        <end position="112"/>
    </location>
</feature>
<evidence type="ECO:0000256" key="1">
    <source>
        <dbReference type="ARBA" id="ARBA00004141"/>
    </source>
</evidence>
<evidence type="ECO:0000256" key="6">
    <source>
        <dbReference type="SAM" id="MobiDB-lite"/>
    </source>
</evidence>
<dbReference type="PANTHER" id="PTHR43791:SF36">
    <property type="entry name" value="TRANSPORTER, PUTATIVE (AFU_ORTHOLOGUE AFUA_6G08340)-RELATED"/>
    <property type="match status" value="1"/>
</dbReference>
<feature type="transmembrane region" description="Helical" evidence="7">
    <location>
        <begin position="62"/>
        <end position="84"/>
    </location>
</feature>
<dbReference type="CDD" id="cd17319">
    <property type="entry name" value="MFS_ExuT_GudP_like"/>
    <property type="match status" value="1"/>
</dbReference>
<dbReference type="SUPFAM" id="SSF103473">
    <property type="entry name" value="MFS general substrate transporter"/>
    <property type="match status" value="1"/>
</dbReference>
<dbReference type="GO" id="GO:0022857">
    <property type="term" value="F:transmembrane transporter activity"/>
    <property type="evidence" value="ECO:0007669"/>
    <property type="project" value="InterPro"/>
</dbReference>
<dbReference type="InterPro" id="IPR011701">
    <property type="entry name" value="MFS"/>
</dbReference>
<dbReference type="EMBL" id="JABBFZ010000008">
    <property type="protein sequence ID" value="NML32294.1"/>
    <property type="molecule type" value="Genomic_DNA"/>
</dbReference>
<reference evidence="9 10" key="1">
    <citation type="submission" date="2020-04" db="EMBL/GenBank/DDBJ databases">
        <title>Paraburkholderia sp. G-4-1-8 isolated from soil.</title>
        <authorList>
            <person name="Dahal R.H."/>
        </authorList>
    </citation>
    <scope>NUCLEOTIDE SEQUENCE [LARGE SCALE GENOMIC DNA]</scope>
    <source>
        <strain evidence="9 10">G-4-1-8</strain>
    </source>
</reference>
<evidence type="ECO:0000256" key="2">
    <source>
        <dbReference type="ARBA" id="ARBA00022448"/>
    </source>
</evidence>
<keyword evidence="10" id="KW-1185">Reference proteome</keyword>
<gene>
    <name evidence="9" type="ORF">HHL14_15780</name>
</gene>
<dbReference type="AlphaFoldDB" id="A0A7X9X6A3"/>
<dbReference type="PANTHER" id="PTHR43791">
    <property type="entry name" value="PERMEASE-RELATED"/>
    <property type="match status" value="1"/>
</dbReference>
<keyword evidence="3 7" id="KW-0812">Transmembrane</keyword>
<dbReference type="Proteomes" id="UP000583127">
    <property type="component" value="Unassembled WGS sequence"/>
</dbReference>
<dbReference type="PROSITE" id="PS50850">
    <property type="entry name" value="MFS"/>
    <property type="match status" value="1"/>
</dbReference>
<evidence type="ECO:0000313" key="10">
    <source>
        <dbReference type="Proteomes" id="UP000583127"/>
    </source>
</evidence>
<evidence type="ECO:0000256" key="4">
    <source>
        <dbReference type="ARBA" id="ARBA00022989"/>
    </source>
</evidence>
<feature type="transmembrane region" description="Helical" evidence="7">
    <location>
        <begin position="261"/>
        <end position="282"/>
    </location>
</feature>
<evidence type="ECO:0000256" key="3">
    <source>
        <dbReference type="ARBA" id="ARBA00022692"/>
    </source>
</evidence>
<comment type="subcellular location">
    <subcellularLocation>
        <location evidence="1">Membrane</location>
        <topology evidence="1">Multi-pass membrane protein</topology>
    </subcellularLocation>
</comment>
<feature type="region of interest" description="Disordered" evidence="6">
    <location>
        <begin position="411"/>
        <end position="442"/>
    </location>
</feature>
<feature type="transmembrane region" description="Helical" evidence="7">
    <location>
        <begin position="124"/>
        <end position="147"/>
    </location>
</feature>
<evidence type="ECO:0000256" key="7">
    <source>
        <dbReference type="SAM" id="Phobius"/>
    </source>
</evidence>
<evidence type="ECO:0000256" key="5">
    <source>
        <dbReference type="ARBA" id="ARBA00023136"/>
    </source>
</evidence>
<dbReference type="RefSeq" id="WP_169498544.1">
    <property type="nucleotide sequence ID" value="NZ_JABBFZ010000008.1"/>
</dbReference>
<feature type="domain" description="Major facilitator superfamily (MFS) profile" evidence="8">
    <location>
        <begin position="1"/>
        <end position="410"/>
    </location>
</feature>
<feature type="transmembrane region" description="Helical" evidence="7">
    <location>
        <begin position="31"/>
        <end position="50"/>
    </location>
</feature>
<protein>
    <submittedName>
        <fullName evidence="9">MFS transporter</fullName>
    </submittedName>
</protein>
<keyword evidence="2" id="KW-0813">Transport</keyword>
<dbReference type="InterPro" id="IPR036259">
    <property type="entry name" value="MFS_trans_sf"/>
</dbReference>
<dbReference type="Pfam" id="PF07690">
    <property type="entry name" value="MFS_1"/>
    <property type="match status" value="1"/>
</dbReference>
<proteinExistence type="predicted"/>
<dbReference type="Gene3D" id="1.20.1250.20">
    <property type="entry name" value="MFS general substrate transporter like domains"/>
    <property type="match status" value="2"/>
</dbReference>
<dbReference type="InterPro" id="IPR020846">
    <property type="entry name" value="MFS_dom"/>
</dbReference>
<feature type="transmembrane region" description="Helical" evidence="7">
    <location>
        <begin position="385"/>
        <end position="404"/>
    </location>
</feature>
<feature type="transmembrane region" description="Helical" evidence="7">
    <location>
        <begin position="228"/>
        <end position="249"/>
    </location>
</feature>
<keyword evidence="4 7" id="KW-1133">Transmembrane helix</keyword>
<feature type="transmembrane region" description="Helical" evidence="7">
    <location>
        <begin position="318"/>
        <end position="339"/>
    </location>
</feature>
<organism evidence="9 10">
    <name type="scientific">Paraburkholderia antibiotica</name>
    <dbReference type="NCBI Taxonomy" id="2728839"/>
    <lineage>
        <taxon>Bacteria</taxon>
        <taxon>Pseudomonadati</taxon>
        <taxon>Pseudomonadota</taxon>
        <taxon>Betaproteobacteria</taxon>
        <taxon>Burkholderiales</taxon>
        <taxon>Burkholderiaceae</taxon>
        <taxon>Paraburkholderia</taxon>
    </lineage>
</organism>
<feature type="transmembrane region" description="Helical" evidence="7">
    <location>
        <begin position="351"/>
        <end position="373"/>
    </location>
</feature>
<evidence type="ECO:0000259" key="8">
    <source>
        <dbReference type="PROSITE" id="PS50850"/>
    </source>
</evidence>
<keyword evidence="5 7" id="KW-0472">Membrane</keyword>